<organism evidence="1 2">
    <name type="scientific">Phormidesmis priestleyi</name>
    <dbReference type="NCBI Taxonomy" id="268141"/>
    <lineage>
        <taxon>Bacteria</taxon>
        <taxon>Bacillati</taxon>
        <taxon>Cyanobacteriota</taxon>
        <taxon>Cyanophyceae</taxon>
        <taxon>Leptolyngbyales</taxon>
        <taxon>Leptolyngbyaceae</taxon>
        <taxon>Phormidesmis</taxon>
    </lineage>
</organism>
<dbReference type="AlphaFoldDB" id="A0A2W4WHK6"/>
<protein>
    <submittedName>
        <fullName evidence="1">Uncharacterized protein</fullName>
    </submittedName>
</protein>
<dbReference type="EMBL" id="QBMP01000389">
    <property type="protein sequence ID" value="PZO44040.1"/>
    <property type="molecule type" value="Genomic_DNA"/>
</dbReference>
<evidence type="ECO:0000313" key="2">
    <source>
        <dbReference type="Proteomes" id="UP000249794"/>
    </source>
</evidence>
<dbReference type="Proteomes" id="UP000249794">
    <property type="component" value="Unassembled WGS sequence"/>
</dbReference>
<proteinExistence type="predicted"/>
<comment type="caution">
    <text evidence="1">The sequence shown here is derived from an EMBL/GenBank/DDBJ whole genome shotgun (WGS) entry which is preliminary data.</text>
</comment>
<sequence length="130" mass="14521">MSKRNLSTLITQEVKRPALDAEESSAIATIQNTPITELKLTSKNLFEESQELWQEFVAFDKEHQLTERVGAQLWRLTKAVGKPLLVLSIKGIQTAVMTVANPENRDALAARFTRSKTAQDAEATLEPVEK</sequence>
<accession>A0A2W4WHK6</accession>
<reference evidence="2" key="1">
    <citation type="submission" date="2018-04" db="EMBL/GenBank/DDBJ databases">
        <authorList>
            <person name="Cornet L."/>
        </authorList>
    </citation>
    <scope>NUCLEOTIDE SEQUENCE [LARGE SCALE GENOMIC DNA]</scope>
</reference>
<evidence type="ECO:0000313" key="1">
    <source>
        <dbReference type="EMBL" id="PZO44040.1"/>
    </source>
</evidence>
<name>A0A2W4WHK6_9CYAN</name>
<reference evidence="1 2" key="2">
    <citation type="submission" date="2018-06" db="EMBL/GenBank/DDBJ databases">
        <title>Metagenomic assembly of (sub)arctic Cyanobacteria and their associated microbiome from non-axenic cultures.</title>
        <authorList>
            <person name="Baurain D."/>
        </authorList>
    </citation>
    <scope>NUCLEOTIDE SEQUENCE [LARGE SCALE GENOMIC DNA]</scope>
    <source>
        <strain evidence="1">ULC027bin1</strain>
    </source>
</reference>
<gene>
    <name evidence="1" type="ORF">DCF15_22215</name>
</gene>